<sequence>MNNVDNRFQYRDGIFKVPSFGRWKVIVTGKDAIEMVRKMPEDILSFQEGVNESLQVAYTLGPNVRDNSYHLPIFRNQLTRNLPALLPSVREEIIAAFSDALHLKGQYVAYQTPT</sequence>
<dbReference type="PANTHER" id="PTHR46206">
    <property type="entry name" value="CYTOCHROME P450"/>
    <property type="match status" value="1"/>
</dbReference>
<reference evidence="6" key="1">
    <citation type="submission" date="2021-02" db="EMBL/GenBank/DDBJ databases">
        <authorList>
            <person name="Nieuwenhuis M."/>
            <person name="Van De Peppel L.J.J."/>
        </authorList>
    </citation>
    <scope>NUCLEOTIDE SEQUENCE</scope>
    <source>
        <strain evidence="6">D49</strain>
    </source>
</reference>
<evidence type="ECO:0000313" key="6">
    <source>
        <dbReference type="EMBL" id="KAG5634811.1"/>
    </source>
</evidence>
<keyword evidence="4" id="KW-0560">Oxidoreductase</keyword>
<comment type="cofactor">
    <cofactor evidence="1">
        <name>heme</name>
        <dbReference type="ChEBI" id="CHEBI:30413"/>
    </cofactor>
</comment>
<dbReference type="GO" id="GO:0016491">
    <property type="term" value="F:oxidoreductase activity"/>
    <property type="evidence" value="ECO:0007669"/>
    <property type="project" value="UniProtKB-KW"/>
</dbReference>
<keyword evidence="5" id="KW-0408">Iron</keyword>
<proteinExistence type="inferred from homology"/>
<keyword evidence="7" id="KW-1185">Reference proteome</keyword>
<reference evidence="6" key="2">
    <citation type="submission" date="2021-10" db="EMBL/GenBank/DDBJ databases">
        <title>Phylogenomics reveals ancestral predisposition of the termite-cultivated fungus Termitomyces towards a domesticated lifestyle.</title>
        <authorList>
            <person name="Auxier B."/>
            <person name="Grum-Grzhimaylo A."/>
            <person name="Cardenas M.E."/>
            <person name="Lodge J.D."/>
            <person name="Laessoe T."/>
            <person name="Pedersen O."/>
            <person name="Smith M.E."/>
            <person name="Kuyper T.W."/>
            <person name="Franco-Molano E.A."/>
            <person name="Baroni T.J."/>
            <person name="Aanen D.K."/>
        </authorList>
    </citation>
    <scope>NUCLEOTIDE SEQUENCE</scope>
    <source>
        <strain evidence="6">D49</strain>
    </source>
</reference>
<evidence type="ECO:0000256" key="1">
    <source>
        <dbReference type="ARBA" id="ARBA00001971"/>
    </source>
</evidence>
<organism evidence="6 7">
    <name type="scientific">Sphagnurus paluster</name>
    <dbReference type="NCBI Taxonomy" id="117069"/>
    <lineage>
        <taxon>Eukaryota</taxon>
        <taxon>Fungi</taxon>
        <taxon>Dikarya</taxon>
        <taxon>Basidiomycota</taxon>
        <taxon>Agaricomycotina</taxon>
        <taxon>Agaricomycetes</taxon>
        <taxon>Agaricomycetidae</taxon>
        <taxon>Agaricales</taxon>
        <taxon>Tricholomatineae</taxon>
        <taxon>Lyophyllaceae</taxon>
        <taxon>Sphagnurus</taxon>
    </lineage>
</organism>
<dbReference type="OrthoDB" id="3265591at2759"/>
<evidence type="ECO:0000256" key="5">
    <source>
        <dbReference type="ARBA" id="ARBA00023004"/>
    </source>
</evidence>
<dbReference type="AlphaFoldDB" id="A0A9P7K1W3"/>
<evidence type="ECO:0000256" key="4">
    <source>
        <dbReference type="ARBA" id="ARBA00023002"/>
    </source>
</evidence>
<keyword evidence="3" id="KW-0479">Metal-binding</keyword>
<accession>A0A9P7K1W3</accession>
<comment type="similarity">
    <text evidence="2">Belongs to the cytochrome P450 family.</text>
</comment>
<evidence type="ECO:0000256" key="3">
    <source>
        <dbReference type="ARBA" id="ARBA00022723"/>
    </source>
</evidence>
<gene>
    <name evidence="6" type="ORF">H0H81_000705</name>
</gene>
<evidence type="ECO:0000313" key="7">
    <source>
        <dbReference type="Proteomes" id="UP000717328"/>
    </source>
</evidence>
<comment type="caution">
    <text evidence="6">The sequence shown here is derived from an EMBL/GenBank/DDBJ whole genome shotgun (WGS) entry which is preliminary data.</text>
</comment>
<dbReference type="EMBL" id="JABCKI010006264">
    <property type="protein sequence ID" value="KAG5634811.1"/>
    <property type="molecule type" value="Genomic_DNA"/>
</dbReference>
<dbReference type="GO" id="GO:0046872">
    <property type="term" value="F:metal ion binding"/>
    <property type="evidence" value="ECO:0007669"/>
    <property type="project" value="UniProtKB-KW"/>
</dbReference>
<dbReference type="Proteomes" id="UP000717328">
    <property type="component" value="Unassembled WGS sequence"/>
</dbReference>
<evidence type="ECO:0000256" key="2">
    <source>
        <dbReference type="ARBA" id="ARBA00010617"/>
    </source>
</evidence>
<protein>
    <submittedName>
        <fullName evidence="6">Uncharacterized protein</fullName>
    </submittedName>
</protein>
<name>A0A9P7K1W3_9AGAR</name>